<dbReference type="STRING" id="7266.A0A3B0JPR2"/>
<evidence type="ECO:0000256" key="2">
    <source>
        <dbReference type="ARBA" id="ARBA00023125"/>
    </source>
</evidence>
<evidence type="ECO:0000259" key="7">
    <source>
        <dbReference type="PROSITE" id="PS50071"/>
    </source>
</evidence>
<keyword evidence="3 5" id="KW-0371">Homeobox</keyword>
<dbReference type="InterPro" id="IPR017970">
    <property type="entry name" value="Homeobox_CS"/>
</dbReference>
<dbReference type="PANTHER" id="PTHR45664:SF12">
    <property type="entry name" value="PANCREAS_DUODENUM HOMEOBOX PROTEIN 1"/>
    <property type="match status" value="1"/>
</dbReference>
<dbReference type="InterPro" id="IPR020479">
    <property type="entry name" value="HD_metazoa"/>
</dbReference>
<dbReference type="OMA" id="YDYLQEF"/>
<dbReference type="AlphaFoldDB" id="A0A3B0JPR2"/>
<dbReference type="GO" id="GO:0000981">
    <property type="term" value="F:DNA-binding transcription factor activity, RNA polymerase II-specific"/>
    <property type="evidence" value="ECO:0007669"/>
    <property type="project" value="InterPro"/>
</dbReference>
<feature type="DNA-binding region" description="Homeobox" evidence="5">
    <location>
        <begin position="44"/>
        <end position="103"/>
    </location>
</feature>
<dbReference type="Gene3D" id="1.10.10.60">
    <property type="entry name" value="Homeodomain-like"/>
    <property type="match status" value="1"/>
</dbReference>
<accession>A0A3B0JPR2</accession>
<dbReference type="SUPFAM" id="SSF46689">
    <property type="entry name" value="Homeodomain-like"/>
    <property type="match status" value="1"/>
</dbReference>
<dbReference type="OrthoDB" id="6159439at2759"/>
<evidence type="ECO:0000313" key="9">
    <source>
        <dbReference type="Proteomes" id="UP000268350"/>
    </source>
</evidence>
<gene>
    <name evidence="8" type="ORF">DGUA_6G016726</name>
</gene>
<name>A0A3B0JPR2_DROGU</name>
<evidence type="ECO:0000256" key="1">
    <source>
        <dbReference type="ARBA" id="ARBA00004123"/>
    </source>
</evidence>
<evidence type="ECO:0000256" key="4">
    <source>
        <dbReference type="ARBA" id="ARBA00023242"/>
    </source>
</evidence>
<dbReference type="PANTHER" id="PTHR45664">
    <property type="entry name" value="PROTEIN ZERKNUELLT 1-RELATED"/>
    <property type="match status" value="1"/>
</dbReference>
<dbReference type="PROSITE" id="PS00027">
    <property type="entry name" value="HOMEOBOX_1"/>
    <property type="match status" value="1"/>
</dbReference>
<sequence length="272" mass="31597">MFSPNNTNYFVDNSSTVCDFLMFPSEPLNMEAVPLAATKSMEKCKRSRTAFTSHQLLELEREFHLNKYMSRTRRIEISQRLNLTERQVKIWFQNRRMKSKKLANKQVSKGVLTPTKLCDMPLSDDLLEHEKIVEVLLQYVENMPQQQATVVPQEEVFLHTTDVPLPPADVPLQQGDITPPYQAYDYLQEFCPAPLPFAEIPHNQMEVNQNWPHNWFAPEPPFELPQDLHMPSSNPYFQPNLMGQNLCWDTNSSSSGESLEVDFDFIQNLIDF</sequence>
<dbReference type="EMBL" id="OUUW01000008">
    <property type="protein sequence ID" value="SPP84194.1"/>
    <property type="molecule type" value="Genomic_DNA"/>
</dbReference>
<reference evidence="9" key="1">
    <citation type="submission" date="2018-01" db="EMBL/GenBank/DDBJ databases">
        <authorList>
            <person name="Alioto T."/>
            <person name="Alioto T."/>
        </authorList>
    </citation>
    <scope>NUCLEOTIDE SEQUENCE [LARGE SCALE GENOMIC DNA]</scope>
</reference>
<evidence type="ECO:0000256" key="6">
    <source>
        <dbReference type="RuleBase" id="RU000682"/>
    </source>
</evidence>
<protein>
    <submittedName>
        <fullName evidence="8">Blast:Protein zerknuellt 2</fullName>
    </submittedName>
</protein>
<dbReference type="Pfam" id="PF00046">
    <property type="entry name" value="Homeodomain"/>
    <property type="match status" value="1"/>
</dbReference>
<evidence type="ECO:0000256" key="3">
    <source>
        <dbReference type="ARBA" id="ARBA00023155"/>
    </source>
</evidence>
<evidence type="ECO:0000313" key="8">
    <source>
        <dbReference type="EMBL" id="SPP84194.1"/>
    </source>
</evidence>
<dbReference type="Proteomes" id="UP000268350">
    <property type="component" value="Unassembled WGS sequence"/>
</dbReference>
<organism evidence="8 9">
    <name type="scientific">Drosophila guanche</name>
    <name type="common">Fruit fly</name>
    <dbReference type="NCBI Taxonomy" id="7266"/>
    <lineage>
        <taxon>Eukaryota</taxon>
        <taxon>Metazoa</taxon>
        <taxon>Ecdysozoa</taxon>
        <taxon>Arthropoda</taxon>
        <taxon>Hexapoda</taxon>
        <taxon>Insecta</taxon>
        <taxon>Pterygota</taxon>
        <taxon>Neoptera</taxon>
        <taxon>Endopterygota</taxon>
        <taxon>Diptera</taxon>
        <taxon>Brachycera</taxon>
        <taxon>Muscomorpha</taxon>
        <taxon>Ephydroidea</taxon>
        <taxon>Drosophilidae</taxon>
        <taxon>Drosophila</taxon>
        <taxon>Sophophora</taxon>
    </lineage>
</organism>
<dbReference type="CDD" id="cd00086">
    <property type="entry name" value="homeodomain"/>
    <property type="match status" value="1"/>
</dbReference>
<dbReference type="GO" id="GO:0000978">
    <property type="term" value="F:RNA polymerase II cis-regulatory region sequence-specific DNA binding"/>
    <property type="evidence" value="ECO:0007669"/>
    <property type="project" value="TreeGrafter"/>
</dbReference>
<feature type="domain" description="Homeobox" evidence="7">
    <location>
        <begin position="42"/>
        <end position="102"/>
    </location>
</feature>
<dbReference type="PROSITE" id="PS50071">
    <property type="entry name" value="HOMEOBOX_2"/>
    <property type="match status" value="1"/>
</dbReference>
<evidence type="ECO:0000256" key="5">
    <source>
        <dbReference type="PROSITE-ProRule" id="PRU00108"/>
    </source>
</evidence>
<dbReference type="PRINTS" id="PR00024">
    <property type="entry name" value="HOMEOBOX"/>
</dbReference>
<proteinExistence type="predicted"/>
<dbReference type="GO" id="GO:0005634">
    <property type="term" value="C:nucleus"/>
    <property type="evidence" value="ECO:0007669"/>
    <property type="project" value="UniProtKB-SubCell"/>
</dbReference>
<keyword evidence="2 5" id="KW-0238">DNA-binding</keyword>
<dbReference type="SMART" id="SM00389">
    <property type="entry name" value="HOX"/>
    <property type="match status" value="1"/>
</dbReference>
<comment type="subcellular location">
    <subcellularLocation>
        <location evidence="1 5 6">Nucleus</location>
    </subcellularLocation>
</comment>
<dbReference type="InterPro" id="IPR009057">
    <property type="entry name" value="Homeodomain-like_sf"/>
</dbReference>
<keyword evidence="9" id="KW-1185">Reference proteome</keyword>
<keyword evidence="4 5" id="KW-0539">Nucleus</keyword>
<dbReference type="InterPro" id="IPR001356">
    <property type="entry name" value="HD"/>
</dbReference>
<dbReference type="GO" id="GO:0045944">
    <property type="term" value="P:positive regulation of transcription by RNA polymerase II"/>
    <property type="evidence" value="ECO:0007669"/>
    <property type="project" value="UniProtKB-ARBA"/>
</dbReference>